<dbReference type="UniPathway" id="UPA00143"/>
<proteinExistence type="inferred from homology"/>
<keyword evidence="8 18" id="KW-0227">DNA damage</keyword>
<keyword evidence="10" id="KW-0833">Ubl conjugation pathway</keyword>
<dbReference type="GO" id="GO:0006301">
    <property type="term" value="P:DNA damage tolerance"/>
    <property type="evidence" value="ECO:0007669"/>
    <property type="project" value="InterPro"/>
</dbReference>
<evidence type="ECO:0000256" key="15">
    <source>
        <dbReference type="ARBA" id="ARBA00031783"/>
    </source>
</evidence>
<dbReference type="InterPro" id="IPR006642">
    <property type="entry name" value="Rad18_UBZ4"/>
</dbReference>
<evidence type="ECO:0000256" key="11">
    <source>
        <dbReference type="ARBA" id="ARBA00022833"/>
    </source>
</evidence>
<feature type="chain" id="PRO_5008270227" description="RING-type E3 ubiquitin transferase" evidence="20">
    <location>
        <begin position="18"/>
        <end position="670"/>
    </location>
</feature>
<keyword evidence="7" id="KW-0479">Metal-binding</keyword>
<accession>A0A195CYE5</accession>
<evidence type="ECO:0000256" key="20">
    <source>
        <dbReference type="SAM" id="SignalP"/>
    </source>
</evidence>
<sequence>CEMTCIYIFLLLQRIDALLQCGICYDYMDTSVITSCSHSYCSLCIRKYLHHKTQCPICFEEIFEKDLRKNKLVDEIIIQYLNFKEKHDEKYHKKLITVKNANSGVECKNEQDILNVSCNHLDNSMLMSGNTTPPRQKDNQQDVSTPSTSTDSRIPSIFTPKSRKGFQKEENRQIVNCPVCKVEVPQSNINRHLDDCLRRENTKDQPKKSELKRKPLPKLVYSLMKDNVIRKRLKELGLSSQGDKKALQNRLQRYTILYNAECDKMFPRPISELIKQCEEEEDLEKKVQKSNSIFSNITRNTEDNIIEQKRKEYLATNKESFDKLVVRLKHNNDPQKISVERNILNEENSDVLHNDCVTENKLTFEDRQISNFLSLDSINYIEDSNSNMSYPLQSRKCPMDFVTVELDTLSNDDQCVFNHDISNNSNITSPDSFNPTIKMENIKTEELSSESILKHEKITSNNHPRQCDVLKNEIGIDIAKSVSEIINVETKNEEQTSLFNRNRSNTKYSSNKHVAHFKPRDRWQKELHDENIDLIVDDVNNIEDNYEKLNYEQLNEVMEEYATGTKSEKENMKTDKDLTTWTPRKREREMAFALSDEEKIADRTMNVKKSLRLRLGLSEAKGFNNENFGETMQDEGKSQSEKEQSQVIRTNNVRNFARKSVRLRNKMNKN</sequence>
<evidence type="ECO:0000256" key="7">
    <source>
        <dbReference type="ARBA" id="ARBA00022723"/>
    </source>
</evidence>
<dbReference type="InterPro" id="IPR001841">
    <property type="entry name" value="Znf_RING"/>
</dbReference>
<keyword evidence="20" id="KW-0732">Signal</keyword>
<dbReference type="GO" id="GO:0006281">
    <property type="term" value="P:DNA repair"/>
    <property type="evidence" value="ECO:0007669"/>
    <property type="project" value="UniProtKB-KW"/>
</dbReference>
<dbReference type="InterPro" id="IPR003034">
    <property type="entry name" value="SAP_dom"/>
</dbReference>
<evidence type="ECO:0000256" key="3">
    <source>
        <dbReference type="ARBA" id="ARBA00004906"/>
    </source>
</evidence>
<dbReference type="PROSITE" id="PS50089">
    <property type="entry name" value="ZF_RING_2"/>
    <property type="match status" value="1"/>
</dbReference>
<dbReference type="AlphaFoldDB" id="A0A195CYE5"/>
<keyword evidence="14" id="KW-0539">Nucleus</keyword>
<evidence type="ECO:0000256" key="18">
    <source>
        <dbReference type="PROSITE-ProRule" id="PRU01256"/>
    </source>
</evidence>
<feature type="domain" description="UBZ4-type" evidence="23">
    <location>
        <begin position="174"/>
        <end position="201"/>
    </location>
</feature>
<feature type="non-terminal residue" evidence="24">
    <location>
        <position position="1"/>
    </location>
</feature>
<dbReference type="InterPro" id="IPR039577">
    <property type="entry name" value="Rad18"/>
</dbReference>
<comment type="subcellular location">
    <subcellularLocation>
        <location evidence="2">Nucleus</location>
    </subcellularLocation>
</comment>
<gene>
    <name evidence="24" type="ORF">ALC62_03454</name>
</gene>
<dbReference type="GO" id="GO:0061630">
    <property type="term" value="F:ubiquitin protein ligase activity"/>
    <property type="evidence" value="ECO:0007669"/>
    <property type="project" value="UniProtKB-EC"/>
</dbReference>
<evidence type="ECO:0000313" key="25">
    <source>
        <dbReference type="Proteomes" id="UP000078542"/>
    </source>
</evidence>
<evidence type="ECO:0000313" key="24">
    <source>
        <dbReference type="EMBL" id="KYN05661.1"/>
    </source>
</evidence>
<feature type="domain" description="SAP" evidence="22">
    <location>
        <begin position="221"/>
        <end position="255"/>
    </location>
</feature>
<reference evidence="24 25" key="1">
    <citation type="submission" date="2016-03" db="EMBL/GenBank/DDBJ databases">
        <title>Cyphomyrmex costatus WGS genome.</title>
        <authorList>
            <person name="Nygaard S."/>
            <person name="Hu H."/>
            <person name="Boomsma J."/>
            <person name="Zhang G."/>
        </authorList>
    </citation>
    <scope>NUCLEOTIDE SEQUENCE [LARGE SCALE GENOMIC DNA]</scope>
    <source>
        <strain evidence="24">MS0001</strain>
        <tissue evidence="24">Whole body</tissue>
    </source>
</reference>
<dbReference type="Proteomes" id="UP000078542">
    <property type="component" value="Unassembled WGS sequence"/>
</dbReference>
<dbReference type="SUPFAM" id="SSF57850">
    <property type="entry name" value="RING/U-box"/>
    <property type="match status" value="1"/>
</dbReference>
<keyword evidence="12" id="KW-0238">DNA-binding</keyword>
<evidence type="ECO:0000256" key="9">
    <source>
        <dbReference type="ARBA" id="ARBA00022771"/>
    </source>
</evidence>
<dbReference type="PANTHER" id="PTHR14134:SF2">
    <property type="entry name" value="E3 UBIQUITIN-PROTEIN LIGASE RAD18"/>
    <property type="match status" value="1"/>
</dbReference>
<keyword evidence="9 17" id="KW-0863">Zinc-finger</keyword>
<organism evidence="24 25">
    <name type="scientific">Cyphomyrmex costatus</name>
    <dbReference type="NCBI Taxonomy" id="456900"/>
    <lineage>
        <taxon>Eukaryota</taxon>
        <taxon>Metazoa</taxon>
        <taxon>Ecdysozoa</taxon>
        <taxon>Arthropoda</taxon>
        <taxon>Hexapoda</taxon>
        <taxon>Insecta</taxon>
        <taxon>Pterygota</taxon>
        <taxon>Neoptera</taxon>
        <taxon>Endopterygota</taxon>
        <taxon>Hymenoptera</taxon>
        <taxon>Apocrita</taxon>
        <taxon>Aculeata</taxon>
        <taxon>Formicoidea</taxon>
        <taxon>Formicidae</taxon>
        <taxon>Myrmicinae</taxon>
        <taxon>Cyphomyrmex</taxon>
    </lineage>
</organism>
<dbReference type="EMBL" id="KQ977115">
    <property type="protein sequence ID" value="KYN05661.1"/>
    <property type="molecule type" value="Genomic_DNA"/>
</dbReference>
<dbReference type="PROSITE" id="PS00518">
    <property type="entry name" value="ZF_RING_1"/>
    <property type="match status" value="1"/>
</dbReference>
<keyword evidence="11" id="KW-0862">Zinc</keyword>
<dbReference type="STRING" id="456900.A0A195CYE5"/>
<dbReference type="PROSITE" id="PS51908">
    <property type="entry name" value="ZF_UBZ4"/>
    <property type="match status" value="1"/>
</dbReference>
<evidence type="ECO:0000256" key="16">
    <source>
        <dbReference type="ARBA" id="ARBA00082369"/>
    </source>
</evidence>
<dbReference type="GO" id="GO:0005634">
    <property type="term" value="C:nucleus"/>
    <property type="evidence" value="ECO:0007669"/>
    <property type="project" value="UniProtKB-SubCell"/>
</dbReference>
<evidence type="ECO:0000256" key="1">
    <source>
        <dbReference type="ARBA" id="ARBA00000900"/>
    </source>
</evidence>
<evidence type="ECO:0000256" key="13">
    <source>
        <dbReference type="ARBA" id="ARBA00023204"/>
    </source>
</evidence>
<dbReference type="GO" id="GO:0006513">
    <property type="term" value="P:protein monoubiquitination"/>
    <property type="evidence" value="ECO:0007669"/>
    <property type="project" value="InterPro"/>
</dbReference>
<feature type="region of interest" description="Disordered" evidence="19">
    <location>
        <begin position="625"/>
        <end position="646"/>
    </location>
</feature>
<keyword evidence="6" id="KW-0808">Transferase</keyword>
<dbReference type="FunFam" id="3.30.40.10:FF:000172">
    <property type="entry name" value="E3 ubiquitin-protein ligase RAD18"/>
    <property type="match status" value="1"/>
</dbReference>
<comment type="similarity">
    <text evidence="4">Belongs to the RAD18 family.</text>
</comment>
<keyword evidence="25" id="KW-1185">Reference proteome</keyword>
<dbReference type="EC" id="2.3.2.27" evidence="5"/>
<dbReference type="GO" id="GO:0003697">
    <property type="term" value="F:single-stranded DNA binding"/>
    <property type="evidence" value="ECO:0007669"/>
    <property type="project" value="InterPro"/>
</dbReference>
<dbReference type="SMART" id="SM00184">
    <property type="entry name" value="RING"/>
    <property type="match status" value="1"/>
</dbReference>
<dbReference type="SMART" id="SM00513">
    <property type="entry name" value="SAP"/>
    <property type="match status" value="1"/>
</dbReference>
<evidence type="ECO:0000256" key="14">
    <source>
        <dbReference type="ARBA" id="ARBA00023242"/>
    </source>
</evidence>
<feature type="compositionally biased region" description="Basic and acidic residues" evidence="19">
    <location>
        <begin position="634"/>
        <end position="644"/>
    </location>
</feature>
<protein>
    <recommendedName>
        <fullName evidence="5">RING-type E3 ubiquitin transferase</fullName>
        <ecNumber evidence="5">2.3.2.27</ecNumber>
    </recommendedName>
    <alternativeName>
        <fullName evidence="15 16">RING-type E3 ubiquitin transferase RAD18</fullName>
    </alternativeName>
</protein>
<evidence type="ECO:0000256" key="8">
    <source>
        <dbReference type="ARBA" id="ARBA00022763"/>
    </source>
</evidence>
<name>A0A195CYE5_9HYME</name>
<dbReference type="InterPro" id="IPR013083">
    <property type="entry name" value="Znf_RING/FYVE/PHD"/>
</dbReference>
<feature type="signal peptide" evidence="20">
    <location>
        <begin position="1"/>
        <end position="17"/>
    </location>
</feature>
<dbReference type="GO" id="GO:0008270">
    <property type="term" value="F:zinc ion binding"/>
    <property type="evidence" value="ECO:0007669"/>
    <property type="project" value="UniProtKB-KW"/>
</dbReference>
<comment type="pathway">
    <text evidence="3">Protein modification; protein ubiquitination.</text>
</comment>
<feature type="domain" description="RING-type" evidence="21">
    <location>
        <begin position="21"/>
        <end position="58"/>
    </location>
</feature>
<dbReference type="Pfam" id="PF02037">
    <property type="entry name" value="SAP"/>
    <property type="match status" value="1"/>
</dbReference>
<evidence type="ECO:0000259" key="22">
    <source>
        <dbReference type="PROSITE" id="PS50800"/>
    </source>
</evidence>
<feature type="compositionally biased region" description="Polar residues" evidence="19">
    <location>
        <begin position="141"/>
        <end position="153"/>
    </location>
</feature>
<dbReference type="InterPro" id="IPR017907">
    <property type="entry name" value="Znf_RING_CS"/>
</dbReference>
<feature type="region of interest" description="Disordered" evidence="19">
    <location>
        <begin position="125"/>
        <end position="167"/>
    </location>
</feature>
<dbReference type="PROSITE" id="PS50800">
    <property type="entry name" value="SAP"/>
    <property type="match status" value="1"/>
</dbReference>
<dbReference type="PANTHER" id="PTHR14134">
    <property type="entry name" value="E3 UBIQUITIN-PROTEIN LIGASE RAD18"/>
    <property type="match status" value="1"/>
</dbReference>
<evidence type="ECO:0000256" key="6">
    <source>
        <dbReference type="ARBA" id="ARBA00022679"/>
    </source>
</evidence>
<evidence type="ECO:0000256" key="5">
    <source>
        <dbReference type="ARBA" id="ARBA00012483"/>
    </source>
</evidence>
<evidence type="ECO:0000256" key="12">
    <source>
        <dbReference type="ARBA" id="ARBA00023125"/>
    </source>
</evidence>
<comment type="catalytic activity">
    <reaction evidence="1">
        <text>S-ubiquitinyl-[E2 ubiquitin-conjugating enzyme]-L-cysteine + [acceptor protein]-L-lysine = [E2 ubiquitin-conjugating enzyme]-L-cysteine + N(6)-ubiquitinyl-[acceptor protein]-L-lysine.</text>
        <dbReference type="EC" id="2.3.2.27"/>
    </reaction>
</comment>
<dbReference type="GO" id="GO:0097505">
    <property type="term" value="C:Rad6-Rad18 complex"/>
    <property type="evidence" value="ECO:0007669"/>
    <property type="project" value="TreeGrafter"/>
</dbReference>
<evidence type="ECO:0000256" key="19">
    <source>
        <dbReference type="SAM" id="MobiDB-lite"/>
    </source>
</evidence>
<feature type="compositionally biased region" description="Polar residues" evidence="19">
    <location>
        <begin position="125"/>
        <end position="134"/>
    </location>
</feature>
<evidence type="ECO:0000256" key="17">
    <source>
        <dbReference type="PROSITE-ProRule" id="PRU00175"/>
    </source>
</evidence>
<dbReference type="Gene3D" id="3.30.40.10">
    <property type="entry name" value="Zinc/RING finger domain, C3HC4 (zinc finger)"/>
    <property type="match status" value="1"/>
</dbReference>
<evidence type="ECO:0000259" key="21">
    <source>
        <dbReference type="PROSITE" id="PS50089"/>
    </source>
</evidence>
<dbReference type="SMART" id="SM00734">
    <property type="entry name" value="ZnF_Rad18"/>
    <property type="match status" value="2"/>
</dbReference>
<evidence type="ECO:0000256" key="10">
    <source>
        <dbReference type="ARBA" id="ARBA00022786"/>
    </source>
</evidence>
<dbReference type="Gene3D" id="3.30.160.60">
    <property type="entry name" value="Classic Zinc Finger"/>
    <property type="match status" value="1"/>
</dbReference>
<keyword evidence="13 18" id="KW-0234">DNA repair</keyword>
<dbReference type="CDD" id="cd16529">
    <property type="entry name" value="RING-HC_RAD18"/>
    <property type="match status" value="1"/>
</dbReference>
<evidence type="ECO:0000256" key="4">
    <source>
        <dbReference type="ARBA" id="ARBA00009506"/>
    </source>
</evidence>
<evidence type="ECO:0000259" key="23">
    <source>
        <dbReference type="PROSITE" id="PS51908"/>
    </source>
</evidence>
<evidence type="ECO:0000256" key="2">
    <source>
        <dbReference type="ARBA" id="ARBA00004123"/>
    </source>
</evidence>
<dbReference type="Pfam" id="PF13923">
    <property type="entry name" value="zf-C3HC4_2"/>
    <property type="match status" value="1"/>
</dbReference>